<dbReference type="PROSITE" id="PS50109">
    <property type="entry name" value="HIS_KIN"/>
    <property type="match status" value="1"/>
</dbReference>
<dbReference type="EC" id="2.7.13.3" evidence="3"/>
<comment type="catalytic activity">
    <reaction evidence="1">
        <text>ATP + protein L-histidine = ADP + protein N-phospho-L-histidine.</text>
        <dbReference type="EC" id="2.7.13.3"/>
    </reaction>
</comment>
<evidence type="ECO:0000256" key="7">
    <source>
        <dbReference type="ARBA" id="ARBA00022777"/>
    </source>
</evidence>
<keyword evidence="15" id="KW-1185">Reference proteome</keyword>
<comment type="subcellular location">
    <subcellularLocation>
        <location evidence="2">Cell membrane</location>
    </subcellularLocation>
</comment>
<evidence type="ECO:0000256" key="10">
    <source>
        <dbReference type="SAM" id="MobiDB-lite"/>
    </source>
</evidence>
<dbReference type="SUPFAM" id="SSF55874">
    <property type="entry name" value="ATPase domain of HSP90 chaperone/DNA topoisomerase II/histidine kinase"/>
    <property type="match status" value="1"/>
</dbReference>
<dbReference type="Gene3D" id="1.10.287.130">
    <property type="match status" value="1"/>
</dbReference>
<organism evidence="14 15">
    <name type="scientific">Pengzhenrongella sicca</name>
    <dbReference type="NCBI Taxonomy" id="2819238"/>
    <lineage>
        <taxon>Bacteria</taxon>
        <taxon>Bacillati</taxon>
        <taxon>Actinomycetota</taxon>
        <taxon>Actinomycetes</taxon>
        <taxon>Micrococcales</taxon>
        <taxon>Pengzhenrongella</taxon>
    </lineage>
</organism>
<keyword evidence="9" id="KW-0902">Two-component regulatory system</keyword>
<dbReference type="Gene3D" id="3.30.565.10">
    <property type="entry name" value="Histidine kinase-like ATPase, C-terminal domain"/>
    <property type="match status" value="1"/>
</dbReference>
<dbReference type="Pfam" id="PF00512">
    <property type="entry name" value="HisKA"/>
    <property type="match status" value="1"/>
</dbReference>
<feature type="region of interest" description="Disordered" evidence="10">
    <location>
        <begin position="16"/>
        <end position="36"/>
    </location>
</feature>
<sequence>MLASIATARSLAAADRADTATAGTTAQTLRGTDGGARRDARVLARRPIVLRSVLVSVGVGLLVGVTAGGSLSLLLTRPLRRTAHAAREMGAGRRDVRVAVEGPPEVADVAASLNDLADALQRSEARQRAFLLSVSHELRTPLTAVRGFAESIADGVVTGDDAAQAGRVVLAESLRLERLVHDLLDLARLGAVDFPLDVARVDLGALLDDAATVWRARAATRGVELRVEPAGAALTLRTDAGRLRQVIDGLAENAVRATPAGAPVVLALRAPARSDPAGTVAVLQVRDGGPGLAPADYAVAFEPGVLGERYRVDRPGGVGIGLSLVHGLVRRLGGEIGAGTAPEGGASFTVHLRDASGQPA</sequence>
<dbReference type="InterPro" id="IPR005467">
    <property type="entry name" value="His_kinase_dom"/>
</dbReference>
<dbReference type="InterPro" id="IPR036890">
    <property type="entry name" value="HATPase_C_sf"/>
</dbReference>
<evidence type="ECO:0000256" key="3">
    <source>
        <dbReference type="ARBA" id="ARBA00012438"/>
    </source>
</evidence>
<keyword evidence="11" id="KW-0472">Membrane</keyword>
<keyword evidence="4" id="KW-0597">Phosphoprotein</keyword>
<dbReference type="Gene3D" id="6.10.340.10">
    <property type="match status" value="1"/>
</dbReference>
<feature type="domain" description="Histidine kinase" evidence="12">
    <location>
        <begin position="133"/>
        <end position="356"/>
    </location>
</feature>
<dbReference type="CDD" id="cd06225">
    <property type="entry name" value="HAMP"/>
    <property type="match status" value="1"/>
</dbReference>
<dbReference type="Proteomes" id="UP000663937">
    <property type="component" value="Chromosome"/>
</dbReference>
<dbReference type="AlphaFoldDB" id="A0A8A4ZJL1"/>
<keyword evidence="7 14" id="KW-0418">Kinase</keyword>
<dbReference type="InterPro" id="IPR036097">
    <property type="entry name" value="HisK_dim/P_sf"/>
</dbReference>
<keyword evidence="8 11" id="KW-1133">Transmembrane helix</keyword>
<evidence type="ECO:0000256" key="5">
    <source>
        <dbReference type="ARBA" id="ARBA00022679"/>
    </source>
</evidence>
<keyword evidence="5" id="KW-0808">Transferase</keyword>
<accession>A0A8A4ZJL1</accession>
<dbReference type="SUPFAM" id="SSF47384">
    <property type="entry name" value="Homodimeric domain of signal transducing histidine kinase"/>
    <property type="match status" value="1"/>
</dbReference>
<dbReference type="GO" id="GO:0005886">
    <property type="term" value="C:plasma membrane"/>
    <property type="evidence" value="ECO:0007669"/>
    <property type="project" value="UniProtKB-SubCell"/>
</dbReference>
<evidence type="ECO:0000256" key="8">
    <source>
        <dbReference type="ARBA" id="ARBA00022989"/>
    </source>
</evidence>
<gene>
    <name evidence="14" type="ORF">J4E96_01370</name>
</gene>
<protein>
    <recommendedName>
        <fullName evidence="3">histidine kinase</fullName>
        <ecNumber evidence="3">2.7.13.3</ecNumber>
    </recommendedName>
</protein>
<dbReference type="SMART" id="SM00388">
    <property type="entry name" value="HisKA"/>
    <property type="match status" value="1"/>
</dbReference>
<evidence type="ECO:0000256" key="9">
    <source>
        <dbReference type="ARBA" id="ARBA00023012"/>
    </source>
</evidence>
<dbReference type="KEGG" id="psic:J4E96_01370"/>
<evidence type="ECO:0000313" key="15">
    <source>
        <dbReference type="Proteomes" id="UP000663937"/>
    </source>
</evidence>
<keyword evidence="6 11" id="KW-0812">Transmembrane</keyword>
<reference evidence="14" key="1">
    <citation type="submission" date="2021-03" db="EMBL/GenBank/DDBJ databases">
        <title>Pengzhenrongella sicca gen. nov., sp. nov., a new member of suborder Micrococcineae isolated from High-Arctic tundra soil.</title>
        <authorList>
            <person name="Peng F."/>
        </authorList>
    </citation>
    <scope>NUCLEOTIDE SEQUENCE</scope>
    <source>
        <strain evidence="14">LRZ-2</strain>
    </source>
</reference>
<proteinExistence type="predicted"/>
<evidence type="ECO:0000259" key="12">
    <source>
        <dbReference type="PROSITE" id="PS50109"/>
    </source>
</evidence>
<dbReference type="InterPro" id="IPR050736">
    <property type="entry name" value="Sensor_HK_Regulatory"/>
</dbReference>
<dbReference type="InterPro" id="IPR003661">
    <property type="entry name" value="HisK_dim/P_dom"/>
</dbReference>
<dbReference type="PANTHER" id="PTHR43711:SF1">
    <property type="entry name" value="HISTIDINE KINASE 1"/>
    <property type="match status" value="1"/>
</dbReference>
<dbReference type="PROSITE" id="PS50885">
    <property type="entry name" value="HAMP"/>
    <property type="match status" value="1"/>
</dbReference>
<evidence type="ECO:0000256" key="11">
    <source>
        <dbReference type="SAM" id="Phobius"/>
    </source>
</evidence>
<dbReference type="InterPro" id="IPR003594">
    <property type="entry name" value="HATPase_dom"/>
</dbReference>
<dbReference type="EMBL" id="CP071868">
    <property type="protein sequence ID" value="QTE31243.1"/>
    <property type="molecule type" value="Genomic_DNA"/>
</dbReference>
<dbReference type="CDD" id="cd00082">
    <property type="entry name" value="HisKA"/>
    <property type="match status" value="1"/>
</dbReference>
<dbReference type="InterPro" id="IPR004358">
    <property type="entry name" value="Sig_transdc_His_kin-like_C"/>
</dbReference>
<dbReference type="SMART" id="SM00387">
    <property type="entry name" value="HATPase_c"/>
    <property type="match status" value="1"/>
</dbReference>
<feature type="transmembrane region" description="Helical" evidence="11">
    <location>
        <begin position="48"/>
        <end position="75"/>
    </location>
</feature>
<dbReference type="FunFam" id="1.10.287.130:FF:000001">
    <property type="entry name" value="Two-component sensor histidine kinase"/>
    <property type="match status" value="1"/>
</dbReference>
<dbReference type="SMART" id="SM00304">
    <property type="entry name" value="HAMP"/>
    <property type="match status" value="1"/>
</dbReference>
<dbReference type="PRINTS" id="PR00344">
    <property type="entry name" value="BCTRLSENSOR"/>
</dbReference>
<evidence type="ECO:0000259" key="13">
    <source>
        <dbReference type="PROSITE" id="PS50885"/>
    </source>
</evidence>
<dbReference type="PANTHER" id="PTHR43711">
    <property type="entry name" value="TWO-COMPONENT HISTIDINE KINASE"/>
    <property type="match status" value="1"/>
</dbReference>
<dbReference type="Pfam" id="PF00672">
    <property type="entry name" value="HAMP"/>
    <property type="match status" value="1"/>
</dbReference>
<dbReference type="Pfam" id="PF02518">
    <property type="entry name" value="HATPase_c"/>
    <property type="match status" value="1"/>
</dbReference>
<dbReference type="InterPro" id="IPR003660">
    <property type="entry name" value="HAMP_dom"/>
</dbReference>
<evidence type="ECO:0000256" key="4">
    <source>
        <dbReference type="ARBA" id="ARBA00022553"/>
    </source>
</evidence>
<name>A0A8A4ZJL1_9MICO</name>
<evidence type="ECO:0000256" key="1">
    <source>
        <dbReference type="ARBA" id="ARBA00000085"/>
    </source>
</evidence>
<evidence type="ECO:0000256" key="6">
    <source>
        <dbReference type="ARBA" id="ARBA00022692"/>
    </source>
</evidence>
<evidence type="ECO:0000313" key="14">
    <source>
        <dbReference type="EMBL" id="QTE31243.1"/>
    </source>
</evidence>
<feature type="compositionally biased region" description="Low complexity" evidence="10">
    <location>
        <begin position="16"/>
        <end position="31"/>
    </location>
</feature>
<evidence type="ECO:0000256" key="2">
    <source>
        <dbReference type="ARBA" id="ARBA00004236"/>
    </source>
</evidence>
<feature type="domain" description="HAMP" evidence="13">
    <location>
        <begin position="73"/>
        <end position="125"/>
    </location>
</feature>
<dbReference type="SUPFAM" id="SSF158472">
    <property type="entry name" value="HAMP domain-like"/>
    <property type="match status" value="1"/>
</dbReference>
<dbReference type="GO" id="GO:0000155">
    <property type="term" value="F:phosphorelay sensor kinase activity"/>
    <property type="evidence" value="ECO:0007669"/>
    <property type="project" value="InterPro"/>
</dbReference>